<keyword evidence="1" id="KW-0812">Transmembrane</keyword>
<comment type="caution">
    <text evidence="2">The sequence shown here is derived from an EMBL/GenBank/DDBJ whole genome shotgun (WGS) entry which is preliminary data.</text>
</comment>
<evidence type="ECO:0000313" key="3">
    <source>
        <dbReference type="Proteomes" id="UP000219788"/>
    </source>
</evidence>
<keyword evidence="1" id="KW-0472">Membrane</keyword>
<evidence type="ECO:0000313" key="2">
    <source>
        <dbReference type="EMBL" id="PEH70888.1"/>
    </source>
</evidence>
<reference evidence="3" key="1">
    <citation type="submission" date="2017-09" db="EMBL/GenBank/DDBJ databases">
        <title>FDA dAtabase for Regulatory Grade micrObial Sequences (FDA-ARGOS): Supporting development and validation of Infectious Disease Dx tests.</title>
        <authorList>
            <person name="Goldberg B."/>
            <person name="Campos J."/>
            <person name="Tallon L."/>
            <person name="Sadzewicz L."/>
            <person name="Ott S."/>
            <person name="Zhao X."/>
            <person name="Nagaraj S."/>
            <person name="Vavikolanu K."/>
            <person name="Aluvathingal J."/>
            <person name="Nadendla S."/>
            <person name="Geyer C."/>
            <person name="Sichtig H."/>
        </authorList>
    </citation>
    <scope>NUCLEOTIDE SEQUENCE [LARGE SCALE GENOMIC DNA]</scope>
    <source>
        <strain evidence="3">FDAARGOS_370</strain>
    </source>
</reference>
<dbReference type="Proteomes" id="UP000219788">
    <property type="component" value="Unassembled WGS sequence"/>
</dbReference>
<dbReference type="AlphaFoldDB" id="A0A2A7TXX2"/>
<evidence type="ECO:0000256" key="1">
    <source>
        <dbReference type="SAM" id="Phobius"/>
    </source>
</evidence>
<sequence>MKKDSPKNIIYILSSLPTRKRGLRKPCTSCAEQNERLSYRGYAIVRRERVIGWLTIALQIAFPLGLSFSPAIAQAPKVD</sequence>
<name>A0A2A7TXX2_EDWTA</name>
<gene>
    <name evidence="2" type="ORF">CRM76_19835</name>
</gene>
<keyword evidence="1" id="KW-1133">Transmembrane helix</keyword>
<feature type="transmembrane region" description="Helical" evidence="1">
    <location>
        <begin position="50"/>
        <end position="73"/>
    </location>
</feature>
<dbReference type="EMBL" id="PDDV01000015">
    <property type="protein sequence ID" value="PEH70888.1"/>
    <property type="molecule type" value="Genomic_DNA"/>
</dbReference>
<protein>
    <submittedName>
        <fullName evidence="2">Invasin</fullName>
    </submittedName>
</protein>
<proteinExistence type="predicted"/>
<feature type="non-terminal residue" evidence="2">
    <location>
        <position position="79"/>
    </location>
</feature>
<accession>A0A2A7TXX2</accession>
<organism evidence="2 3">
    <name type="scientific">Edwardsiella tarda</name>
    <dbReference type="NCBI Taxonomy" id="636"/>
    <lineage>
        <taxon>Bacteria</taxon>
        <taxon>Pseudomonadati</taxon>
        <taxon>Pseudomonadota</taxon>
        <taxon>Gammaproteobacteria</taxon>
        <taxon>Enterobacterales</taxon>
        <taxon>Hafniaceae</taxon>
        <taxon>Edwardsiella</taxon>
    </lineage>
</organism>